<evidence type="ECO:0000313" key="2">
    <source>
        <dbReference type="Proteomes" id="UP000494183"/>
    </source>
</evidence>
<sequence length="38" mass="4245">MGPGVSSRRFARLTGFIQTDYTARGSFREALTYLIAFS</sequence>
<dbReference type="Proteomes" id="UP000494183">
    <property type="component" value="Unassembled WGS sequence"/>
</dbReference>
<keyword evidence="2" id="KW-1185">Reference proteome</keyword>
<accession>A0A6S7F6V2</accession>
<proteinExistence type="predicted"/>
<organism evidence="1 2">
    <name type="scientific">Achromobacter insolitus</name>
    <dbReference type="NCBI Taxonomy" id="217204"/>
    <lineage>
        <taxon>Bacteria</taxon>
        <taxon>Pseudomonadati</taxon>
        <taxon>Pseudomonadota</taxon>
        <taxon>Betaproteobacteria</taxon>
        <taxon>Burkholderiales</taxon>
        <taxon>Alcaligenaceae</taxon>
        <taxon>Achromobacter</taxon>
    </lineage>
</organism>
<dbReference type="EMBL" id="CADILH010000009">
    <property type="protein sequence ID" value="CAB3936815.1"/>
    <property type="molecule type" value="Genomic_DNA"/>
</dbReference>
<dbReference type="AlphaFoldDB" id="A0A6S7F6V2"/>
<gene>
    <name evidence="1" type="ORF">LMG6000_05034</name>
</gene>
<name>A0A6S7F6V2_9BURK</name>
<evidence type="ECO:0000313" key="1">
    <source>
        <dbReference type="EMBL" id="CAB3936815.1"/>
    </source>
</evidence>
<protein>
    <submittedName>
        <fullName evidence="1">Uncharacterized protein</fullName>
    </submittedName>
</protein>
<reference evidence="1 2" key="1">
    <citation type="submission" date="2020-04" db="EMBL/GenBank/DDBJ databases">
        <authorList>
            <person name="De Canck E."/>
        </authorList>
    </citation>
    <scope>NUCLEOTIDE SEQUENCE [LARGE SCALE GENOMIC DNA]</scope>
    <source>
        <strain evidence="1 2">LMG 6000</strain>
    </source>
</reference>